<sequence length="138" mass="14978">MASTLCVIANMIVTTSVNFCTTSRVNSIHFITTINQITRHVEPLSKCMVHINIATSLNVVLQNSTITTIFTNTSFITDISIFIVDDDPVTGVFVCTHCTSTRQACSTVFSIHPHGWVVKFAIYVTCAANAIASGPVPR</sequence>
<evidence type="ECO:0000313" key="2">
    <source>
        <dbReference type="EMBL" id="JAQ15330.1"/>
    </source>
</evidence>
<evidence type="ECO:0000313" key="1">
    <source>
        <dbReference type="EMBL" id="JAG17495.1"/>
    </source>
</evidence>
<protein>
    <submittedName>
        <fullName evidence="1">Uncharacterized protein</fullName>
    </submittedName>
</protein>
<accession>A0A0A9XK54</accession>
<dbReference type="EMBL" id="GDHC01003299">
    <property type="protein sequence ID" value="JAQ15330.1"/>
    <property type="molecule type" value="Transcribed_RNA"/>
</dbReference>
<dbReference type="EMBL" id="GBHO01026109">
    <property type="protein sequence ID" value="JAG17495.1"/>
    <property type="molecule type" value="Transcribed_RNA"/>
</dbReference>
<name>A0A0A9XK54_LYGHE</name>
<dbReference type="AlphaFoldDB" id="A0A0A9XK54"/>
<organism evidence="1">
    <name type="scientific">Lygus hesperus</name>
    <name type="common">Western plant bug</name>
    <dbReference type="NCBI Taxonomy" id="30085"/>
    <lineage>
        <taxon>Eukaryota</taxon>
        <taxon>Metazoa</taxon>
        <taxon>Ecdysozoa</taxon>
        <taxon>Arthropoda</taxon>
        <taxon>Hexapoda</taxon>
        <taxon>Insecta</taxon>
        <taxon>Pterygota</taxon>
        <taxon>Neoptera</taxon>
        <taxon>Paraneoptera</taxon>
        <taxon>Hemiptera</taxon>
        <taxon>Heteroptera</taxon>
        <taxon>Panheteroptera</taxon>
        <taxon>Cimicomorpha</taxon>
        <taxon>Miridae</taxon>
        <taxon>Mirini</taxon>
        <taxon>Lygus</taxon>
    </lineage>
</organism>
<proteinExistence type="predicted"/>
<reference evidence="1" key="2">
    <citation type="submission" date="2014-07" db="EMBL/GenBank/DDBJ databases">
        <authorList>
            <person name="Hull J."/>
        </authorList>
    </citation>
    <scope>NUCLEOTIDE SEQUENCE</scope>
</reference>
<reference evidence="2" key="3">
    <citation type="journal article" date="2016" name="Gigascience">
        <title>De novo construction of an expanded transcriptome assembly for the western tarnished plant bug, Lygus hesperus.</title>
        <authorList>
            <person name="Tassone E.E."/>
            <person name="Geib S.M."/>
            <person name="Hall B."/>
            <person name="Fabrick J.A."/>
            <person name="Brent C.S."/>
            <person name="Hull J.J."/>
        </authorList>
    </citation>
    <scope>NUCLEOTIDE SEQUENCE</scope>
</reference>
<reference evidence="1" key="1">
    <citation type="journal article" date="2014" name="PLoS ONE">
        <title>Transcriptome-Based Identification of ABC Transporters in the Western Tarnished Plant Bug Lygus hesperus.</title>
        <authorList>
            <person name="Hull J.J."/>
            <person name="Chaney K."/>
            <person name="Geib S.M."/>
            <person name="Fabrick J.A."/>
            <person name="Brent C.S."/>
            <person name="Walsh D."/>
            <person name="Lavine L.C."/>
        </authorList>
    </citation>
    <scope>NUCLEOTIDE SEQUENCE</scope>
</reference>
<gene>
    <name evidence="1" type="ORF">CM83_99557</name>
    <name evidence="2" type="ORF">g.2498</name>
</gene>